<feature type="compositionally biased region" description="Acidic residues" evidence="1">
    <location>
        <begin position="1"/>
        <end position="16"/>
    </location>
</feature>
<evidence type="ECO:0000259" key="2">
    <source>
        <dbReference type="Pfam" id="PF19026"/>
    </source>
</evidence>
<evidence type="ECO:0000313" key="3">
    <source>
        <dbReference type="EMBL" id="KAJ6632880.1"/>
    </source>
</evidence>
<gene>
    <name evidence="3" type="primary">Hypk</name>
    <name evidence="3" type="ORF">Bhyg_16511</name>
</gene>
<dbReference type="PANTHER" id="PTHR31184">
    <property type="entry name" value="HUNTINGTIN-INTERACTING PROTEIN K FAMILY MEMBER"/>
    <property type="match status" value="1"/>
</dbReference>
<organism evidence="3 4">
    <name type="scientific">Pseudolycoriella hygida</name>
    <dbReference type="NCBI Taxonomy" id="35572"/>
    <lineage>
        <taxon>Eukaryota</taxon>
        <taxon>Metazoa</taxon>
        <taxon>Ecdysozoa</taxon>
        <taxon>Arthropoda</taxon>
        <taxon>Hexapoda</taxon>
        <taxon>Insecta</taxon>
        <taxon>Pterygota</taxon>
        <taxon>Neoptera</taxon>
        <taxon>Endopterygota</taxon>
        <taxon>Diptera</taxon>
        <taxon>Nematocera</taxon>
        <taxon>Sciaroidea</taxon>
        <taxon>Sciaridae</taxon>
        <taxon>Pseudolycoriella</taxon>
    </lineage>
</organism>
<sequence length="119" mass="13464">MEEENIEGINGNDDEVQDKKSKKAAKHDGGVADLERVTDYAEEKEISSADITNAINIFGDKRNKEAAEKLAKERELQKIHVKKEDIELIVNEILISRQQAEKVLREHRDVVSALEALIN</sequence>
<feature type="domain" description="Nascent polypeptide-associated complex subunit alpha-like UBA" evidence="2">
    <location>
        <begin position="79"/>
        <end position="118"/>
    </location>
</feature>
<accession>A0A9Q0MK32</accession>
<dbReference type="AlphaFoldDB" id="A0A9Q0MK32"/>
<dbReference type="OrthoDB" id="285219at2759"/>
<evidence type="ECO:0000256" key="1">
    <source>
        <dbReference type="SAM" id="MobiDB-lite"/>
    </source>
</evidence>
<evidence type="ECO:0000313" key="4">
    <source>
        <dbReference type="Proteomes" id="UP001151699"/>
    </source>
</evidence>
<comment type="caution">
    <text evidence="3">The sequence shown here is derived from an EMBL/GenBank/DDBJ whole genome shotgun (WGS) entry which is preliminary data.</text>
</comment>
<reference evidence="3" key="1">
    <citation type="submission" date="2022-07" db="EMBL/GenBank/DDBJ databases">
        <authorList>
            <person name="Trinca V."/>
            <person name="Uliana J.V.C."/>
            <person name="Torres T.T."/>
            <person name="Ward R.J."/>
            <person name="Monesi N."/>
        </authorList>
    </citation>
    <scope>NUCLEOTIDE SEQUENCE</scope>
    <source>
        <strain evidence="3">HSMRA1968</strain>
        <tissue evidence="3">Whole embryos</tissue>
    </source>
</reference>
<dbReference type="InterPro" id="IPR038922">
    <property type="entry name" value="HYPK_UBA"/>
</dbReference>
<dbReference type="InterPro" id="IPR052617">
    <property type="entry name" value="Huntingtin-int_K"/>
</dbReference>
<proteinExistence type="predicted"/>
<dbReference type="CDD" id="cd14361">
    <property type="entry name" value="UBA_HYPK"/>
    <property type="match status" value="1"/>
</dbReference>
<dbReference type="InterPro" id="IPR044034">
    <property type="entry name" value="NAC-like_UBA"/>
</dbReference>
<dbReference type="Proteomes" id="UP001151699">
    <property type="component" value="Unassembled WGS sequence"/>
</dbReference>
<keyword evidence="4" id="KW-1185">Reference proteome</keyword>
<protein>
    <submittedName>
        <fullName evidence="3">Huntingtin-interacting protein K</fullName>
    </submittedName>
</protein>
<dbReference type="EMBL" id="WJQU01002420">
    <property type="protein sequence ID" value="KAJ6632880.1"/>
    <property type="molecule type" value="Genomic_DNA"/>
</dbReference>
<name>A0A9Q0MK32_9DIPT</name>
<feature type="region of interest" description="Disordered" evidence="1">
    <location>
        <begin position="1"/>
        <end position="31"/>
    </location>
</feature>
<dbReference type="Pfam" id="PF19026">
    <property type="entry name" value="UBA_HYPK"/>
    <property type="match status" value="1"/>
</dbReference>
<dbReference type="GO" id="GO:0050821">
    <property type="term" value="P:protein stabilization"/>
    <property type="evidence" value="ECO:0007669"/>
    <property type="project" value="TreeGrafter"/>
</dbReference>
<dbReference type="GO" id="GO:0043066">
    <property type="term" value="P:negative regulation of apoptotic process"/>
    <property type="evidence" value="ECO:0007669"/>
    <property type="project" value="TreeGrafter"/>
</dbReference>
<dbReference type="PANTHER" id="PTHR31184:SF2">
    <property type="entry name" value="HUNTINGTIN-INTERACTING PROTEIN K"/>
    <property type="match status" value="1"/>
</dbReference>